<feature type="region of interest" description="Disordered" evidence="3">
    <location>
        <begin position="224"/>
        <end position="243"/>
    </location>
</feature>
<dbReference type="Proteomes" id="UP000594260">
    <property type="component" value="Unplaced"/>
</dbReference>
<reference evidence="5" key="1">
    <citation type="submission" date="2021-01" db="UniProtKB">
        <authorList>
            <consortium name="EnsemblMetazoa"/>
        </authorList>
    </citation>
    <scope>IDENTIFICATION</scope>
</reference>
<evidence type="ECO:0000259" key="4">
    <source>
        <dbReference type="PROSITE" id="PS50240"/>
    </source>
</evidence>
<evidence type="ECO:0000256" key="2">
    <source>
        <dbReference type="ARBA" id="ARBA00023180"/>
    </source>
</evidence>
<dbReference type="SMART" id="SM00020">
    <property type="entry name" value="Tryp_SPc"/>
    <property type="match status" value="1"/>
</dbReference>
<dbReference type="FunFam" id="2.40.10.10:FF:000068">
    <property type="entry name" value="transmembrane protease serine 2"/>
    <property type="match status" value="1"/>
</dbReference>
<dbReference type="InterPro" id="IPR043504">
    <property type="entry name" value="Peptidase_S1_PA_chymotrypsin"/>
</dbReference>
<feature type="compositionally biased region" description="Polar residues" evidence="3">
    <location>
        <begin position="232"/>
        <end position="243"/>
    </location>
</feature>
<dbReference type="InterPro" id="IPR009003">
    <property type="entry name" value="Peptidase_S1_PA"/>
</dbReference>
<dbReference type="SUPFAM" id="SSF50494">
    <property type="entry name" value="Trypsin-like serine proteases"/>
    <property type="match status" value="1"/>
</dbReference>
<dbReference type="KEGG" id="vde:111249433"/>
<dbReference type="GeneID" id="111249433"/>
<dbReference type="PANTHER" id="PTHR24252:SF27">
    <property type="entry name" value="TRANSMEMBRANE PROTEASE SERINE 3-LIKE"/>
    <property type="match status" value="1"/>
</dbReference>
<proteinExistence type="predicted"/>
<keyword evidence="6" id="KW-1185">Reference proteome</keyword>
<evidence type="ECO:0000256" key="3">
    <source>
        <dbReference type="SAM" id="MobiDB-lite"/>
    </source>
</evidence>
<dbReference type="InParanoid" id="A0A7M7JYJ5"/>
<dbReference type="RefSeq" id="XP_022659035.1">
    <property type="nucleotide sequence ID" value="XM_022803300.1"/>
</dbReference>
<keyword evidence="2" id="KW-0325">Glycoprotein</keyword>
<name>A0A7M7JYJ5_VARDE</name>
<dbReference type="AlphaFoldDB" id="A0A7M7JYJ5"/>
<evidence type="ECO:0000313" key="6">
    <source>
        <dbReference type="Proteomes" id="UP000594260"/>
    </source>
</evidence>
<keyword evidence="1" id="KW-1015">Disulfide bond</keyword>
<evidence type="ECO:0000313" key="5">
    <source>
        <dbReference type="EnsemblMetazoa" id="XP_022659035"/>
    </source>
</evidence>
<dbReference type="Gene3D" id="2.40.10.10">
    <property type="entry name" value="Trypsin-like serine proteases"/>
    <property type="match status" value="1"/>
</dbReference>
<dbReference type="InterPro" id="IPR001314">
    <property type="entry name" value="Peptidase_S1A"/>
</dbReference>
<dbReference type="GO" id="GO:0004252">
    <property type="term" value="F:serine-type endopeptidase activity"/>
    <property type="evidence" value="ECO:0007669"/>
    <property type="project" value="InterPro"/>
</dbReference>
<dbReference type="GO" id="GO:0006508">
    <property type="term" value="P:proteolysis"/>
    <property type="evidence" value="ECO:0007669"/>
    <property type="project" value="InterPro"/>
</dbReference>
<feature type="domain" description="Peptidase S1" evidence="4">
    <location>
        <begin position="77"/>
        <end position="278"/>
    </location>
</feature>
<dbReference type="PRINTS" id="PR00722">
    <property type="entry name" value="CHYMOTRYPSIN"/>
</dbReference>
<dbReference type="OrthoDB" id="6505615at2759"/>
<dbReference type="PANTHER" id="PTHR24252">
    <property type="entry name" value="ACROSIN-RELATED"/>
    <property type="match status" value="1"/>
</dbReference>
<dbReference type="InterPro" id="IPR018114">
    <property type="entry name" value="TRYPSIN_HIS"/>
</dbReference>
<dbReference type="PROSITE" id="PS00134">
    <property type="entry name" value="TRYPSIN_HIS"/>
    <property type="match status" value="1"/>
</dbReference>
<dbReference type="EnsemblMetazoa" id="XM_022803300">
    <property type="protein sequence ID" value="XP_022659035"/>
    <property type="gene ID" value="LOC111249433"/>
</dbReference>
<organism evidence="5 6">
    <name type="scientific">Varroa destructor</name>
    <name type="common">Honeybee mite</name>
    <dbReference type="NCBI Taxonomy" id="109461"/>
    <lineage>
        <taxon>Eukaryota</taxon>
        <taxon>Metazoa</taxon>
        <taxon>Ecdysozoa</taxon>
        <taxon>Arthropoda</taxon>
        <taxon>Chelicerata</taxon>
        <taxon>Arachnida</taxon>
        <taxon>Acari</taxon>
        <taxon>Parasitiformes</taxon>
        <taxon>Mesostigmata</taxon>
        <taxon>Gamasina</taxon>
        <taxon>Dermanyssoidea</taxon>
        <taxon>Varroidae</taxon>
        <taxon>Varroa</taxon>
    </lineage>
</organism>
<accession>A0A7M7JYJ5</accession>
<dbReference type="Pfam" id="PF00089">
    <property type="entry name" value="Trypsin"/>
    <property type="match status" value="1"/>
</dbReference>
<evidence type="ECO:0000256" key="1">
    <source>
        <dbReference type="ARBA" id="ARBA00023157"/>
    </source>
</evidence>
<dbReference type="PROSITE" id="PS50240">
    <property type="entry name" value="TRYPSIN_DOM"/>
    <property type="match status" value="1"/>
</dbReference>
<dbReference type="InterPro" id="IPR001254">
    <property type="entry name" value="Trypsin_dom"/>
</dbReference>
<sequence>MLWAMERKIELYYRSEILLSSTGVRLSIHQIMTSLKLQHLSSLLLLVLLGVCSHHAATNSLMPTVPCGKPSYREARIIGGAPAKEGQFPWQVILGRYRRAVCGGAVISPNFVVTAAHCLQERDSAVYRLITGTIRKGDFGVSPSSQMRKVLRIMYHPGWRLDAPLSLSNDLALLKIDRPFFFDTHTSPVCLPIRERYCSNNSSNNSTSDQCSCIVSNRSANEIHNDNDIRNGKTNSNQVPNGPSTINRTLSILVSGFGATHEIGTPSDRLLYTEVSFY</sequence>
<protein>
    <recommendedName>
        <fullName evidence="4">Peptidase S1 domain-containing protein</fullName>
    </recommendedName>
</protein>